<keyword evidence="2" id="KW-0378">Hydrolase</keyword>
<evidence type="ECO:0000259" key="1">
    <source>
        <dbReference type="Pfam" id="PF01557"/>
    </source>
</evidence>
<comment type="caution">
    <text evidence="2">The sequence shown here is derived from an EMBL/GenBank/DDBJ whole genome shotgun (WGS) entry which is preliminary data.</text>
</comment>
<protein>
    <submittedName>
        <fullName evidence="2">Fumarylacetoacetate hydrolase family protein</fullName>
    </submittedName>
</protein>
<dbReference type="RefSeq" id="WP_375556510.1">
    <property type="nucleotide sequence ID" value="NZ_JBBVGT010000002.1"/>
</dbReference>
<dbReference type="InterPro" id="IPR036663">
    <property type="entry name" value="Fumarylacetoacetase_C_sf"/>
</dbReference>
<dbReference type="Pfam" id="PF01557">
    <property type="entry name" value="FAA_hydrolase"/>
    <property type="match status" value="1"/>
</dbReference>
<feature type="domain" description="Fumarylacetoacetase-like C-terminal" evidence="1">
    <location>
        <begin position="96"/>
        <end position="300"/>
    </location>
</feature>
<dbReference type="PANTHER" id="PTHR43211:SF1">
    <property type="entry name" value="BLL6422 PROTEIN"/>
    <property type="match status" value="1"/>
</dbReference>
<dbReference type="Gene3D" id="3.90.850.10">
    <property type="entry name" value="Fumarylacetoacetase-like, C-terminal domain"/>
    <property type="match status" value="1"/>
</dbReference>
<dbReference type="GO" id="GO:0016787">
    <property type="term" value="F:hydrolase activity"/>
    <property type="evidence" value="ECO:0007669"/>
    <property type="project" value="UniProtKB-KW"/>
</dbReference>
<evidence type="ECO:0000313" key="3">
    <source>
        <dbReference type="Proteomes" id="UP001580928"/>
    </source>
</evidence>
<dbReference type="Proteomes" id="UP001580928">
    <property type="component" value="Unassembled WGS sequence"/>
</dbReference>
<sequence>MKFVSYLDVDSPRLGIIVNDQLYDLHNINPFISETMLGFLQQENQGMDFAKITIEEIANGQYAQKSLDDKVITAPLPNPKSFRNCINKNVKGLPFPIWNFGNHHAVGGEGDVDCMQYHFGKLDFELEIAAVLNKEGRNIRAEHADYYIGGIMMLVTYVSRGIQDDEQNFVDTSAKSMDFSVTTGPFLVTPDELDEYQVTKEGHIGKHYQMEAECIVKGEKVYETNTIHLPWTFAEIIERVSYGATLYPGDIIGSGKIQGACLKDVNEENKRNDEAYEDQWLNPNDEVMFHVQGLGELRNKASLSAAEISLTDDDS</sequence>
<gene>
    <name evidence="2" type="ORF">WKR92_03825</name>
</gene>
<evidence type="ECO:0000313" key="2">
    <source>
        <dbReference type="EMBL" id="MFB5944952.1"/>
    </source>
</evidence>
<dbReference type="SUPFAM" id="SSF56529">
    <property type="entry name" value="FAH"/>
    <property type="match status" value="1"/>
</dbReference>
<dbReference type="InterPro" id="IPR011234">
    <property type="entry name" value="Fumarylacetoacetase-like_C"/>
</dbReference>
<keyword evidence="3" id="KW-1185">Reference proteome</keyword>
<dbReference type="EMBL" id="JBBVGT010000002">
    <property type="protein sequence ID" value="MFB5944952.1"/>
    <property type="molecule type" value="Genomic_DNA"/>
</dbReference>
<proteinExistence type="predicted"/>
<dbReference type="PANTHER" id="PTHR43211">
    <property type="entry name" value="FUMARYLACETOACETATE HYDROLASE"/>
    <property type="match status" value="1"/>
</dbReference>
<organism evidence="2 3">
    <name type="scientific">Albibacterium profundi</name>
    <dbReference type="NCBI Taxonomy" id="3134906"/>
    <lineage>
        <taxon>Bacteria</taxon>
        <taxon>Pseudomonadati</taxon>
        <taxon>Bacteroidota</taxon>
        <taxon>Sphingobacteriia</taxon>
        <taxon>Sphingobacteriales</taxon>
        <taxon>Sphingobacteriaceae</taxon>
        <taxon>Albibacterium</taxon>
    </lineage>
</organism>
<name>A0ABV5CBN9_9SPHI</name>
<accession>A0ABV5CBN9</accession>
<reference evidence="2 3" key="1">
    <citation type="submission" date="2024-04" db="EMBL/GenBank/DDBJ databases">
        <title>Albibacterium profundi sp. nov., isolated from sediment of the Challenger Deep of Mariana Trench.</title>
        <authorList>
            <person name="Wang Y."/>
        </authorList>
    </citation>
    <scope>NUCLEOTIDE SEQUENCE [LARGE SCALE GENOMIC DNA]</scope>
    <source>
        <strain evidence="2 3">RHL897</strain>
    </source>
</reference>